<protein>
    <recommendedName>
        <fullName evidence="2">Proline dehydrogenase domain-containing protein</fullName>
    </recommendedName>
</protein>
<evidence type="ECO:0000313" key="3">
    <source>
        <dbReference type="EMBL" id="EPD32327.1"/>
    </source>
</evidence>
<dbReference type="STRING" id="883161.HMPREF9306_01896"/>
<comment type="caution">
    <text evidence="3">The sequence shown here is derived from an EMBL/GenBank/DDBJ whole genome shotgun (WGS) entry which is preliminary data.</text>
</comment>
<feature type="domain" description="Proline dehydrogenase" evidence="2">
    <location>
        <begin position="50"/>
        <end position="287"/>
    </location>
</feature>
<evidence type="ECO:0000256" key="1">
    <source>
        <dbReference type="ARBA" id="ARBA00023002"/>
    </source>
</evidence>
<dbReference type="PATRIC" id="fig|883161.3.peg.1883"/>
<dbReference type="HOGENOM" id="CLU_061158_0_0_11"/>
<organism evidence="3 4">
    <name type="scientific">Propionimicrobium lymphophilum ACS-093-V-SCH5</name>
    <dbReference type="NCBI Taxonomy" id="883161"/>
    <lineage>
        <taxon>Bacteria</taxon>
        <taxon>Bacillati</taxon>
        <taxon>Actinomycetota</taxon>
        <taxon>Actinomycetes</taxon>
        <taxon>Propionibacteriales</taxon>
        <taxon>Propionibacteriaceae</taxon>
        <taxon>Propionimicrobium</taxon>
    </lineage>
</organism>
<reference evidence="3 4" key="1">
    <citation type="submission" date="2013-04" db="EMBL/GenBank/DDBJ databases">
        <title>The Genome Sequence of Propionimicrobium lymphophilum ACS-093-V-SCH5.</title>
        <authorList>
            <consortium name="The Broad Institute Genomics Platform"/>
            <person name="Earl A."/>
            <person name="Ward D."/>
            <person name="Feldgarden M."/>
            <person name="Gevers D."/>
            <person name="Saerens B."/>
            <person name="Vaneechoutte M."/>
            <person name="Walker B."/>
            <person name="Young S."/>
            <person name="Zeng Q."/>
            <person name="Gargeya S."/>
            <person name="Fitzgerald M."/>
            <person name="Haas B."/>
            <person name="Abouelleil A."/>
            <person name="Allen A.W."/>
            <person name="Alvarado L."/>
            <person name="Arachchi H.M."/>
            <person name="Berlin A.M."/>
            <person name="Chapman S.B."/>
            <person name="Gainer-Dewar J."/>
            <person name="Goldberg J."/>
            <person name="Griggs A."/>
            <person name="Gujja S."/>
            <person name="Hansen M."/>
            <person name="Howarth C."/>
            <person name="Imamovic A."/>
            <person name="Ireland A."/>
            <person name="Larimer J."/>
            <person name="McCowan C."/>
            <person name="Murphy C."/>
            <person name="Pearson M."/>
            <person name="Poon T.W."/>
            <person name="Priest M."/>
            <person name="Roberts A."/>
            <person name="Saif S."/>
            <person name="Shea T."/>
            <person name="Sisk P."/>
            <person name="Sykes S."/>
            <person name="Wortman J."/>
            <person name="Nusbaum C."/>
            <person name="Birren B."/>
        </authorList>
    </citation>
    <scope>NUCLEOTIDE SEQUENCE [LARGE SCALE GENOMIC DNA]</scope>
    <source>
        <strain evidence="3 4">ACS-093-V-SCH5</strain>
    </source>
</reference>
<dbReference type="GO" id="GO:0004657">
    <property type="term" value="F:proline dehydrogenase activity"/>
    <property type="evidence" value="ECO:0007669"/>
    <property type="project" value="UniProtKB-ARBA"/>
</dbReference>
<dbReference type="InterPro" id="IPR002872">
    <property type="entry name" value="Proline_DH_dom"/>
</dbReference>
<evidence type="ECO:0000313" key="4">
    <source>
        <dbReference type="Proteomes" id="UP000014417"/>
    </source>
</evidence>
<dbReference type="Proteomes" id="UP000014417">
    <property type="component" value="Unassembled WGS sequence"/>
</dbReference>
<dbReference type="Gene3D" id="3.20.20.220">
    <property type="match status" value="1"/>
</dbReference>
<evidence type="ECO:0000259" key="2">
    <source>
        <dbReference type="Pfam" id="PF01619"/>
    </source>
</evidence>
<dbReference type="Pfam" id="PF01619">
    <property type="entry name" value="Pro_dh"/>
    <property type="match status" value="1"/>
</dbReference>
<name>S2WI89_9ACTN</name>
<dbReference type="AlphaFoldDB" id="S2WI89"/>
<gene>
    <name evidence="3" type="ORF">HMPREF9306_01896</name>
</gene>
<sequence>MKKLIDKLAGDERVREAVEKSPATRELISRYIAGRDLDELMPVVDNHVWKGLDVSINYLPKQLGRVQNLRYVVDDYKQILQRISDGGFSHKAELSLRLSTLGMGQVFPEITLELAREITRTATNLDIDVCLDMEDFEHIHTVLVVHDQLHQDFPRIGVTVQANLKRSLKDVERLAEKNARIRIVKGSYAAPDADSFDSRLKVDQSYVHCLRKAFEGGGVPLVATHDPRLIEISEALVKKHGYSDYEYQMFYGVRTFEQRRLVDTGRTCRTQLPFGPDWIGYYLRRAEDRPSNLLLFMRSLIGKR</sequence>
<dbReference type="EMBL" id="AGZR01000009">
    <property type="protein sequence ID" value="EPD32327.1"/>
    <property type="molecule type" value="Genomic_DNA"/>
</dbReference>
<keyword evidence="4" id="KW-1185">Reference proteome</keyword>
<dbReference type="RefSeq" id="WP_016456702.1">
    <property type="nucleotide sequence ID" value="NZ_KE150269.1"/>
</dbReference>
<keyword evidence="1" id="KW-0560">Oxidoreductase</keyword>
<proteinExistence type="predicted"/>
<dbReference type="InterPro" id="IPR029041">
    <property type="entry name" value="FAD-linked_oxidoreductase-like"/>
</dbReference>
<dbReference type="SUPFAM" id="SSF51730">
    <property type="entry name" value="FAD-linked oxidoreductase"/>
    <property type="match status" value="1"/>
</dbReference>
<dbReference type="GO" id="GO:0006562">
    <property type="term" value="P:L-proline catabolic process"/>
    <property type="evidence" value="ECO:0007669"/>
    <property type="project" value="UniProtKB-ARBA"/>
</dbReference>
<accession>S2WI89</accession>